<keyword evidence="2" id="KW-1185">Reference proteome</keyword>
<feature type="non-terminal residue" evidence="1">
    <location>
        <position position="72"/>
    </location>
</feature>
<dbReference type="EMBL" id="MU117971">
    <property type="protein sequence ID" value="KAF9652052.1"/>
    <property type="molecule type" value="Genomic_DNA"/>
</dbReference>
<evidence type="ECO:0000313" key="1">
    <source>
        <dbReference type="EMBL" id="KAF9652052.1"/>
    </source>
</evidence>
<comment type="caution">
    <text evidence="1">The sequence shown here is derived from an EMBL/GenBank/DDBJ whole genome shotgun (WGS) entry which is preliminary data.</text>
</comment>
<gene>
    <name evidence="1" type="ORF">BDM02DRAFT_3089936</name>
</gene>
<proteinExistence type="predicted"/>
<sequence length="72" mass="8754">MPLPLQDELRLLKRKEQNRAAQRAFRERKEKHVKDLEDKVAELEMKNQRTESENENLRDLLSRLQEENVQLK</sequence>
<reference evidence="1" key="1">
    <citation type="submission" date="2019-10" db="EMBL/GenBank/DDBJ databases">
        <authorList>
            <consortium name="DOE Joint Genome Institute"/>
            <person name="Kuo A."/>
            <person name="Miyauchi S."/>
            <person name="Kiss E."/>
            <person name="Drula E."/>
            <person name="Kohler A."/>
            <person name="Sanchez-Garcia M."/>
            <person name="Andreopoulos B."/>
            <person name="Barry K.W."/>
            <person name="Bonito G."/>
            <person name="Buee M."/>
            <person name="Carver A."/>
            <person name="Chen C."/>
            <person name="Cichocki N."/>
            <person name="Clum A."/>
            <person name="Culley D."/>
            <person name="Crous P.W."/>
            <person name="Fauchery L."/>
            <person name="Girlanda M."/>
            <person name="Hayes R."/>
            <person name="Keri Z."/>
            <person name="Labutti K."/>
            <person name="Lipzen A."/>
            <person name="Lombard V."/>
            <person name="Magnuson J."/>
            <person name="Maillard F."/>
            <person name="Morin E."/>
            <person name="Murat C."/>
            <person name="Nolan M."/>
            <person name="Ohm R."/>
            <person name="Pangilinan J."/>
            <person name="Pereira M."/>
            <person name="Perotto S."/>
            <person name="Peter M."/>
            <person name="Riley R."/>
            <person name="Sitrit Y."/>
            <person name="Stielow B."/>
            <person name="Szollosi G."/>
            <person name="Zifcakova L."/>
            <person name="Stursova M."/>
            <person name="Spatafora J.W."/>
            <person name="Tedersoo L."/>
            <person name="Vaario L.-M."/>
            <person name="Yamada A."/>
            <person name="Yan M."/>
            <person name="Wang P."/>
            <person name="Xu J."/>
            <person name="Bruns T."/>
            <person name="Baldrian P."/>
            <person name="Vilgalys R."/>
            <person name="Henrissat B."/>
            <person name="Grigoriev I.V."/>
            <person name="Hibbett D."/>
            <person name="Nagy L.G."/>
            <person name="Martin F.M."/>
        </authorList>
    </citation>
    <scope>NUCLEOTIDE SEQUENCE</scope>
    <source>
        <strain evidence="1">P2</strain>
    </source>
</reference>
<dbReference type="Proteomes" id="UP000886501">
    <property type="component" value="Unassembled WGS sequence"/>
</dbReference>
<accession>A0ACB6ZR01</accession>
<evidence type="ECO:0000313" key="2">
    <source>
        <dbReference type="Proteomes" id="UP000886501"/>
    </source>
</evidence>
<name>A0ACB6ZR01_THEGA</name>
<reference evidence="1" key="2">
    <citation type="journal article" date="2020" name="Nat. Commun.">
        <title>Large-scale genome sequencing of mycorrhizal fungi provides insights into the early evolution of symbiotic traits.</title>
        <authorList>
            <person name="Miyauchi S."/>
            <person name="Kiss E."/>
            <person name="Kuo A."/>
            <person name="Drula E."/>
            <person name="Kohler A."/>
            <person name="Sanchez-Garcia M."/>
            <person name="Morin E."/>
            <person name="Andreopoulos B."/>
            <person name="Barry K.W."/>
            <person name="Bonito G."/>
            <person name="Buee M."/>
            <person name="Carver A."/>
            <person name="Chen C."/>
            <person name="Cichocki N."/>
            <person name="Clum A."/>
            <person name="Culley D."/>
            <person name="Crous P.W."/>
            <person name="Fauchery L."/>
            <person name="Girlanda M."/>
            <person name="Hayes R.D."/>
            <person name="Keri Z."/>
            <person name="LaButti K."/>
            <person name="Lipzen A."/>
            <person name="Lombard V."/>
            <person name="Magnuson J."/>
            <person name="Maillard F."/>
            <person name="Murat C."/>
            <person name="Nolan M."/>
            <person name="Ohm R.A."/>
            <person name="Pangilinan J."/>
            <person name="Pereira M.F."/>
            <person name="Perotto S."/>
            <person name="Peter M."/>
            <person name="Pfister S."/>
            <person name="Riley R."/>
            <person name="Sitrit Y."/>
            <person name="Stielow J.B."/>
            <person name="Szollosi G."/>
            <person name="Zifcakova L."/>
            <person name="Stursova M."/>
            <person name="Spatafora J.W."/>
            <person name="Tedersoo L."/>
            <person name="Vaario L.M."/>
            <person name="Yamada A."/>
            <person name="Yan M."/>
            <person name="Wang P."/>
            <person name="Xu J."/>
            <person name="Bruns T."/>
            <person name="Baldrian P."/>
            <person name="Vilgalys R."/>
            <person name="Dunand C."/>
            <person name="Henrissat B."/>
            <person name="Grigoriev I.V."/>
            <person name="Hibbett D."/>
            <person name="Nagy L.G."/>
            <person name="Martin F.M."/>
        </authorList>
    </citation>
    <scope>NUCLEOTIDE SEQUENCE</scope>
    <source>
        <strain evidence="1">P2</strain>
    </source>
</reference>
<organism evidence="1 2">
    <name type="scientific">Thelephora ganbajun</name>
    <name type="common">Ganba fungus</name>
    <dbReference type="NCBI Taxonomy" id="370292"/>
    <lineage>
        <taxon>Eukaryota</taxon>
        <taxon>Fungi</taxon>
        <taxon>Dikarya</taxon>
        <taxon>Basidiomycota</taxon>
        <taxon>Agaricomycotina</taxon>
        <taxon>Agaricomycetes</taxon>
        <taxon>Thelephorales</taxon>
        <taxon>Thelephoraceae</taxon>
        <taxon>Thelephora</taxon>
    </lineage>
</organism>
<protein>
    <submittedName>
        <fullName evidence="1">Uncharacterized protein</fullName>
    </submittedName>
</protein>